<feature type="region of interest" description="Disordered" evidence="1">
    <location>
        <begin position="47"/>
        <end position="82"/>
    </location>
</feature>
<proteinExistence type="predicted"/>
<name>A0ABW0ZSZ7_9ACTN</name>
<accession>A0ABW0ZSZ7</accession>
<comment type="caution">
    <text evidence="2">The sequence shown here is derived from an EMBL/GenBank/DDBJ whole genome shotgun (WGS) entry which is preliminary data.</text>
</comment>
<organism evidence="2 3">
    <name type="scientific">Actinomadura rugatobispora</name>
    <dbReference type="NCBI Taxonomy" id="1994"/>
    <lineage>
        <taxon>Bacteria</taxon>
        <taxon>Bacillati</taxon>
        <taxon>Actinomycetota</taxon>
        <taxon>Actinomycetes</taxon>
        <taxon>Streptosporangiales</taxon>
        <taxon>Thermomonosporaceae</taxon>
        <taxon>Actinomadura</taxon>
    </lineage>
</organism>
<dbReference type="InterPro" id="IPR046151">
    <property type="entry name" value="DUF6153"/>
</dbReference>
<evidence type="ECO:0000256" key="1">
    <source>
        <dbReference type="SAM" id="MobiDB-lite"/>
    </source>
</evidence>
<reference evidence="3" key="1">
    <citation type="journal article" date="2019" name="Int. J. Syst. Evol. Microbiol.">
        <title>The Global Catalogue of Microorganisms (GCM) 10K type strain sequencing project: providing services to taxonomists for standard genome sequencing and annotation.</title>
        <authorList>
            <consortium name="The Broad Institute Genomics Platform"/>
            <consortium name="The Broad Institute Genome Sequencing Center for Infectious Disease"/>
            <person name="Wu L."/>
            <person name="Ma J."/>
        </authorList>
    </citation>
    <scope>NUCLEOTIDE SEQUENCE [LARGE SCALE GENOMIC DNA]</scope>
    <source>
        <strain evidence="3">KCTC 42087</strain>
    </source>
</reference>
<dbReference type="EMBL" id="JBHSON010000001">
    <property type="protein sequence ID" value="MFC5744030.1"/>
    <property type="molecule type" value="Genomic_DNA"/>
</dbReference>
<keyword evidence="3" id="KW-1185">Reference proteome</keyword>
<dbReference type="RefSeq" id="WP_378278828.1">
    <property type="nucleotide sequence ID" value="NZ_JBHSON010000001.1"/>
</dbReference>
<evidence type="ECO:0000313" key="2">
    <source>
        <dbReference type="EMBL" id="MFC5744030.1"/>
    </source>
</evidence>
<sequence length="147" mass="15229">MYRRGVSRGLWPLLLGLGLLAGLFLMHGVTATPTPIHISAPVIASHVPGPHTAGTPAPHEGASEGSSEQSSEQSSGHSGHSGAHDAGCGAGVMCFALLVGLALALARGRAFNALMAWAFRAVPATRSPSRKPRPRPPSIYRLSVLRL</sequence>
<gene>
    <name evidence="2" type="ORF">ACFPZN_00225</name>
</gene>
<dbReference type="Pfam" id="PF19650">
    <property type="entry name" value="DUF6153"/>
    <property type="match status" value="1"/>
</dbReference>
<dbReference type="Proteomes" id="UP001596074">
    <property type="component" value="Unassembled WGS sequence"/>
</dbReference>
<protein>
    <submittedName>
        <fullName evidence="2">DUF6153 family protein</fullName>
    </submittedName>
</protein>
<evidence type="ECO:0000313" key="3">
    <source>
        <dbReference type="Proteomes" id="UP001596074"/>
    </source>
</evidence>
<feature type="compositionally biased region" description="Low complexity" evidence="1">
    <location>
        <begin position="59"/>
        <end position="82"/>
    </location>
</feature>